<proteinExistence type="predicted"/>
<keyword evidence="1" id="KW-0472">Membrane</keyword>
<dbReference type="RefSeq" id="WP_305111750.1">
    <property type="nucleotide sequence ID" value="NZ_JAUTIX010000005.1"/>
</dbReference>
<reference evidence="2" key="1">
    <citation type="submission" date="2023-08" db="EMBL/GenBank/DDBJ databases">
        <title>The draft genome of Tsukamurella strandjordii strain 050030.</title>
        <authorList>
            <person name="Zhao F."/>
            <person name="Feng Y."/>
            <person name="Zong Z."/>
        </authorList>
    </citation>
    <scope>NUCLEOTIDE SEQUENCE</scope>
    <source>
        <strain evidence="2">050030</strain>
    </source>
</reference>
<name>A0AA90SM88_9ACTN</name>
<sequence>MNGFIDRCRQRGLAVLAVGLQRTQLTLLRQSLSHFGGAVIITADAAPHYTQRQLRRALGGTVLLGLGPVAAVAAGTVGFLAGPARGPRPVIVLAGATLAEIAAWRIGVGLNP</sequence>
<gene>
    <name evidence="2" type="ORF">Q7X28_13755</name>
</gene>
<dbReference type="AlphaFoldDB" id="A0AA90SM88"/>
<organism evidence="2 3">
    <name type="scientific">Tsukamurella strandjordii</name>
    <dbReference type="NCBI Taxonomy" id="147577"/>
    <lineage>
        <taxon>Bacteria</taxon>
        <taxon>Bacillati</taxon>
        <taxon>Actinomycetota</taxon>
        <taxon>Actinomycetes</taxon>
        <taxon>Mycobacteriales</taxon>
        <taxon>Tsukamurellaceae</taxon>
        <taxon>Tsukamurella</taxon>
    </lineage>
</organism>
<dbReference type="Proteomes" id="UP001178281">
    <property type="component" value="Unassembled WGS sequence"/>
</dbReference>
<evidence type="ECO:0000256" key="1">
    <source>
        <dbReference type="SAM" id="Phobius"/>
    </source>
</evidence>
<keyword evidence="1" id="KW-1133">Transmembrane helix</keyword>
<feature type="transmembrane region" description="Helical" evidence="1">
    <location>
        <begin position="90"/>
        <end position="108"/>
    </location>
</feature>
<dbReference type="EMBL" id="JAUTIX010000005">
    <property type="protein sequence ID" value="MDP0398993.1"/>
    <property type="molecule type" value="Genomic_DNA"/>
</dbReference>
<protein>
    <submittedName>
        <fullName evidence="2">Uncharacterized protein</fullName>
    </submittedName>
</protein>
<evidence type="ECO:0000313" key="3">
    <source>
        <dbReference type="Proteomes" id="UP001178281"/>
    </source>
</evidence>
<keyword evidence="1" id="KW-0812">Transmembrane</keyword>
<keyword evidence="3" id="KW-1185">Reference proteome</keyword>
<comment type="caution">
    <text evidence="2">The sequence shown here is derived from an EMBL/GenBank/DDBJ whole genome shotgun (WGS) entry which is preliminary data.</text>
</comment>
<evidence type="ECO:0000313" key="2">
    <source>
        <dbReference type="EMBL" id="MDP0398993.1"/>
    </source>
</evidence>
<accession>A0AA90SM88</accession>
<feature type="transmembrane region" description="Helical" evidence="1">
    <location>
        <begin position="62"/>
        <end position="84"/>
    </location>
</feature>